<proteinExistence type="inferred from homology"/>
<feature type="repeat" description="WD" evidence="4">
    <location>
        <begin position="412"/>
        <end position="453"/>
    </location>
</feature>
<dbReference type="GO" id="GO:0032040">
    <property type="term" value="C:small-subunit processome"/>
    <property type="evidence" value="ECO:0007669"/>
    <property type="project" value="TreeGrafter"/>
</dbReference>
<dbReference type="SUPFAM" id="SSF82171">
    <property type="entry name" value="DPP6 N-terminal domain-like"/>
    <property type="match status" value="1"/>
</dbReference>
<gene>
    <name evidence="7" type="ORF">FH972_002013</name>
</gene>
<keyword evidence="3" id="KW-0677">Repeat</keyword>
<dbReference type="GO" id="GO:0000028">
    <property type="term" value="P:ribosomal small subunit assembly"/>
    <property type="evidence" value="ECO:0007669"/>
    <property type="project" value="TreeGrafter"/>
</dbReference>
<dbReference type="FunFam" id="2.130.10.10:FF:000936">
    <property type="entry name" value="Periodic tryptophan protein 2"/>
    <property type="match status" value="1"/>
</dbReference>
<dbReference type="PROSITE" id="PS00678">
    <property type="entry name" value="WD_REPEATS_1"/>
    <property type="match status" value="2"/>
</dbReference>
<dbReference type="InterPro" id="IPR015943">
    <property type="entry name" value="WD40/YVTN_repeat-like_dom_sf"/>
</dbReference>
<feature type="repeat" description="WD" evidence="4">
    <location>
        <begin position="137"/>
        <end position="178"/>
    </location>
</feature>
<dbReference type="EMBL" id="CM017321">
    <property type="protein sequence ID" value="KAE7997372.1"/>
    <property type="molecule type" value="Genomic_DNA"/>
</dbReference>
<feature type="domain" description="Small-subunit processome Utp12" evidence="6">
    <location>
        <begin position="775"/>
        <end position="880"/>
    </location>
</feature>
<dbReference type="PRINTS" id="PR00320">
    <property type="entry name" value="GPROTEINBRPT"/>
</dbReference>
<dbReference type="GO" id="GO:0034388">
    <property type="term" value="C:Pwp2p-containing subcomplex of 90S preribosome"/>
    <property type="evidence" value="ECO:0007669"/>
    <property type="project" value="TreeGrafter"/>
</dbReference>
<reference evidence="7 8" key="1">
    <citation type="submission" date="2019-06" db="EMBL/GenBank/DDBJ databases">
        <title>A chromosomal-level reference genome of Carpinus fangiana (Coryloideae, Betulaceae).</title>
        <authorList>
            <person name="Yang X."/>
            <person name="Wang Z."/>
            <person name="Zhang L."/>
            <person name="Hao G."/>
            <person name="Liu J."/>
            <person name="Yang Y."/>
        </authorList>
    </citation>
    <scope>NUCLEOTIDE SEQUENCE [LARGE SCALE GENOMIC DNA]</scope>
    <source>
        <strain evidence="7">Cfa_2016G</strain>
        <tissue evidence="7">Leaf</tissue>
    </source>
</reference>
<feature type="region of interest" description="Disordered" evidence="5">
    <location>
        <begin position="228"/>
        <end position="269"/>
    </location>
</feature>
<dbReference type="PROSITE" id="PS50294">
    <property type="entry name" value="WD_REPEATS_REGION"/>
    <property type="match status" value="4"/>
</dbReference>
<dbReference type="InterPro" id="IPR007148">
    <property type="entry name" value="SSU_processome_Utp12"/>
</dbReference>
<evidence type="ECO:0000256" key="4">
    <source>
        <dbReference type="PROSITE-ProRule" id="PRU00221"/>
    </source>
</evidence>
<comment type="similarity">
    <text evidence="1">Belongs to the WD repeat PWP2 family.</text>
</comment>
<feature type="repeat" description="WD" evidence="4">
    <location>
        <begin position="540"/>
        <end position="572"/>
    </location>
</feature>
<dbReference type="Proteomes" id="UP000327013">
    <property type="component" value="Chromosome 1"/>
</dbReference>
<dbReference type="SMART" id="SM00320">
    <property type="entry name" value="WD40"/>
    <property type="match status" value="9"/>
</dbReference>
<dbReference type="InterPro" id="IPR020472">
    <property type="entry name" value="WD40_PAC1"/>
</dbReference>
<evidence type="ECO:0000313" key="8">
    <source>
        <dbReference type="Proteomes" id="UP000327013"/>
    </source>
</evidence>
<protein>
    <recommendedName>
        <fullName evidence="6">Small-subunit processome Utp12 domain-containing protein</fullName>
    </recommendedName>
</protein>
<dbReference type="GO" id="GO:0000462">
    <property type="term" value="P:maturation of SSU-rRNA from tricistronic rRNA transcript (SSU-rRNA, 5.8S rRNA, LSU-rRNA)"/>
    <property type="evidence" value="ECO:0007669"/>
    <property type="project" value="TreeGrafter"/>
</dbReference>
<dbReference type="InterPro" id="IPR001680">
    <property type="entry name" value="WD40_rpt"/>
</dbReference>
<dbReference type="PROSITE" id="PS50082">
    <property type="entry name" value="WD_REPEATS_2"/>
    <property type="match status" value="5"/>
</dbReference>
<dbReference type="InterPro" id="IPR027145">
    <property type="entry name" value="PWP2"/>
</dbReference>
<dbReference type="InterPro" id="IPR036322">
    <property type="entry name" value="WD40_repeat_dom_sf"/>
</dbReference>
<evidence type="ECO:0000259" key="6">
    <source>
        <dbReference type="Pfam" id="PF04003"/>
    </source>
</evidence>
<evidence type="ECO:0000256" key="5">
    <source>
        <dbReference type="SAM" id="MobiDB-lite"/>
    </source>
</evidence>
<dbReference type="OrthoDB" id="3142434at2759"/>
<dbReference type="PANTHER" id="PTHR19858">
    <property type="entry name" value="WD40 REPEAT PROTEIN"/>
    <property type="match status" value="1"/>
</dbReference>
<dbReference type="Gene3D" id="2.130.10.10">
    <property type="entry name" value="YVTN repeat-like/Quinoprotein amine dehydrogenase"/>
    <property type="match status" value="3"/>
</dbReference>
<keyword evidence="8" id="KW-1185">Reference proteome</keyword>
<evidence type="ECO:0000256" key="3">
    <source>
        <dbReference type="ARBA" id="ARBA00022737"/>
    </source>
</evidence>
<dbReference type="Pfam" id="PF04003">
    <property type="entry name" value="Utp12"/>
    <property type="match status" value="1"/>
</dbReference>
<dbReference type="InterPro" id="IPR019775">
    <property type="entry name" value="WD40_repeat_CS"/>
</dbReference>
<evidence type="ECO:0000256" key="1">
    <source>
        <dbReference type="ARBA" id="ARBA00010226"/>
    </source>
</evidence>
<name>A0A5N6QDJ4_9ROSI</name>
<organism evidence="7 8">
    <name type="scientific">Carpinus fangiana</name>
    <dbReference type="NCBI Taxonomy" id="176857"/>
    <lineage>
        <taxon>Eukaryota</taxon>
        <taxon>Viridiplantae</taxon>
        <taxon>Streptophyta</taxon>
        <taxon>Embryophyta</taxon>
        <taxon>Tracheophyta</taxon>
        <taxon>Spermatophyta</taxon>
        <taxon>Magnoliopsida</taxon>
        <taxon>eudicotyledons</taxon>
        <taxon>Gunneridae</taxon>
        <taxon>Pentapetalae</taxon>
        <taxon>rosids</taxon>
        <taxon>fabids</taxon>
        <taxon>Fagales</taxon>
        <taxon>Betulaceae</taxon>
        <taxon>Carpinus</taxon>
    </lineage>
</organism>
<keyword evidence="2 4" id="KW-0853">WD repeat</keyword>
<accession>A0A5N6QDJ4</accession>
<evidence type="ECO:0000256" key="2">
    <source>
        <dbReference type="ARBA" id="ARBA00022574"/>
    </source>
</evidence>
<dbReference type="AlphaFoldDB" id="A0A5N6QDJ4"/>
<evidence type="ECO:0000313" key="7">
    <source>
        <dbReference type="EMBL" id="KAE7997372.1"/>
    </source>
</evidence>
<feature type="region of interest" description="Disordered" evidence="5">
    <location>
        <begin position="674"/>
        <end position="703"/>
    </location>
</feature>
<sequence>MNYRFQNLLGAPYRGGNVVITKNNLLISPVGNRVSITDLVKFQTLTLPVQSSSDICRLAASPDGVFLLIVDGNRRCLLVNLHRQVVLHRISFKNAVKAVAFSPCGSRIAVAAGKLLQIWRAPGFKKEFFPFELIRTFADFDDKVTALKWSPDSKYILAGSKDLTARLFSVNKTGVVKTKPFLFLGHRDTVVGVFLGVDKMTNTVCRAYTVTRDCYMFSWELSGGDGKFDEMGGENSEPDSPGTPEREVETESGNGVSVKNKKRKGLDGNLEENGGKWRLLRKDGFGQAPAKLTACDYHGGLDMLVVGFSNGVFRLYQLPDFICIQVMSISRQKITTALFNEAGNWLTLGCAKLGQLLVWEWRSSTYVFKQQGHFFDANCVAYSADSQFLATGADDNKVKVWTVSSGFCFVTFSEHTNAVTALHFMATNQCLLSASLDGTVRAWDLVRYRNFRTFTSPSSKQFASLAADQSGEVICAGTLDSFEIFVWSMKTGRLLDVLSGHEGPVHGLMFSPTNAILASSSWDRTVRLWDVFEGKGAVETFPHTHDVLTLVYRPDGRQLACSTLDGQIHFWDPIDGLLMYTIEGRRDIASGRLMTDRRSAANSTSGKFFTTLCYSADGSYILAAGNSKFICMYDVADQVLLRRFQVTHNLSLDGVLDILNSKNMTRDGPLDLIDDDNSDTEEGVDKQTRANLGSGLPGSIGNAGRPSIRTKCLRIAPTGRSFTAATTEGVLVYSIDESIIFDPSDLDVEVTPEAVDAALSEDQPNKALILSLRLNEDALIKKCIFAVTPMDIPAVASSIPYKYLQRLIQAFANLLESCPHLEFILRWSQELCKAQGNSIKQNSKKLLPALKSLEQAIVRRHLDLADTCSSNEYKLQYLCSTSATK</sequence>
<dbReference type="FunFam" id="2.130.10.10:FF:000688">
    <property type="entry name" value="Periodic tryptophan protein 2"/>
    <property type="match status" value="1"/>
</dbReference>
<dbReference type="PANTHER" id="PTHR19858:SF0">
    <property type="entry name" value="PERIODIC TRYPTOPHAN PROTEIN 2 HOMOLOG"/>
    <property type="match status" value="1"/>
</dbReference>
<dbReference type="Pfam" id="PF00400">
    <property type="entry name" value="WD40"/>
    <property type="match status" value="5"/>
</dbReference>
<dbReference type="SUPFAM" id="SSF50978">
    <property type="entry name" value="WD40 repeat-like"/>
    <property type="match status" value="2"/>
</dbReference>
<feature type="repeat" description="WD" evidence="4">
    <location>
        <begin position="498"/>
        <end position="539"/>
    </location>
</feature>
<feature type="repeat" description="WD" evidence="4">
    <location>
        <begin position="370"/>
        <end position="411"/>
    </location>
</feature>
<dbReference type="CDD" id="cd00200">
    <property type="entry name" value="WD40"/>
    <property type="match status" value="1"/>
</dbReference>